<sequence length="135" mass="15354">MPRKVSGRKSITSIFTDEEYEQIKILAAKKNVSMSNVIRDFVCDGLNGQLTESNLDFIVPIIREQIKSVLDPQMERLISLTAKSCIQSGTATYLAADTIYKFVPPEQREEVETVYEEARKKALVYMRSKADKKES</sequence>
<gene>
    <name evidence="1" type="ORF">H8Z76_13190</name>
</gene>
<organism evidence="1 2">
    <name type="scientific">Roseburia yibonii</name>
    <dbReference type="NCBI Taxonomy" id="2763063"/>
    <lineage>
        <taxon>Bacteria</taxon>
        <taxon>Bacillati</taxon>
        <taxon>Bacillota</taxon>
        <taxon>Clostridia</taxon>
        <taxon>Lachnospirales</taxon>
        <taxon>Lachnospiraceae</taxon>
        <taxon>Roseburia</taxon>
    </lineage>
</organism>
<protein>
    <recommendedName>
        <fullName evidence="3">Ribbon-helix-helix protein CopG domain-containing protein</fullName>
    </recommendedName>
</protein>
<dbReference type="RefSeq" id="WP_186982806.1">
    <property type="nucleotide sequence ID" value="NZ_JACOQH010000013.1"/>
</dbReference>
<evidence type="ECO:0008006" key="3">
    <source>
        <dbReference type="Google" id="ProtNLM"/>
    </source>
</evidence>
<comment type="caution">
    <text evidence="1">The sequence shown here is derived from an EMBL/GenBank/DDBJ whole genome shotgun (WGS) entry which is preliminary data.</text>
</comment>
<dbReference type="EMBL" id="JACOQH010000013">
    <property type="protein sequence ID" value="MBC5754938.1"/>
    <property type="molecule type" value="Genomic_DNA"/>
</dbReference>
<evidence type="ECO:0000313" key="2">
    <source>
        <dbReference type="Proteomes" id="UP000621540"/>
    </source>
</evidence>
<proteinExistence type="predicted"/>
<name>A0ABR7IDD4_9FIRM</name>
<reference evidence="1 2" key="1">
    <citation type="submission" date="2020-08" db="EMBL/GenBank/DDBJ databases">
        <title>Genome public.</title>
        <authorList>
            <person name="Liu C."/>
            <person name="Sun Q."/>
        </authorList>
    </citation>
    <scope>NUCLEOTIDE SEQUENCE [LARGE SCALE GENOMIC DNA]</scope>
    <source>
        <strain evidence="1 2">BX0805</strain>
    </source>
</reference>
<keyword evidence="2" id="KW-1185">Reference proteome</keyword>
<dbReference type="Proteomes" id="UP000621540">
    <property type="component" value="Unassembled WGS sequence"/>
</dbReference>
<accession>A0ABR7IDD4</accession>
<evidence type="ECO:0000313" key="1">
    <source>
        <dbReference type="EMBL" id="MBC5754938.1"/>
    </source>
</evidence>